<feature type="domain" description="ShKT" evidence="10">
    <location>
        <begin position="332"/>
        <end position="366"/>
    </location>
</feature>
<comment type="function">
    <text evidence="1">Metalloprotease.</text>
</comment>
<keyword evidence="2 8" id="KW-0645">Protease</keyword>
<feature type="domain" description="ShKT" evidence="10">
    <location>
        <begin position="539"/>
        <end position="574"/>
    </location>
</feature>
<feature type="chain" id="PRO_5034696529" description="Metalloendopeptidase" evidence="9">
    <location>
        <begin position="20"/>
        <end position="688"/>
    </location>
</feature>
<dbReference type="AlphaFoldDB" id="A0A8E0RR74"/>
<dbReference type="SMART" id="SM00235">
    <property type="entry name" value="ZnMc"/>
    <property type="match status" value="1"/>
</dbReference>
<dbReference type="PRINTS" id="PR00480">
    <property type="entry name" value="ASTACIN"/>
</dbReference>
<keyword evidence="4 8" id="KW-0378">Hydrolase</keyword>
<feature type="disulfide bond" evidence="7">
    <location>
        <begin position="651"/>
        <end position="685"/>
    </location>
</feature>
<keyword evidence="7" id="KW-1015">Disulfide bond</keyword>
<dbReference type="EC" id="3.4.24.-" evidence="9"/>
<feature type="disulfide bond" evidence="7">
    <location>
        <begin position="660"/>
        <end position="678"/>
    </location>
</feature>
<dbReference type="InterPro" id="IPR001506">
    <property type="entry name" value="Peptidase_M12A"/>
</dbReference>
<accession>A0A8E0RR74</accession>
<dbReference type="SUPFAM" id="SSF55486">
    <property type="entry name" value="Metalloproteases ('zincins'), catalytic domain"/>
    <property type="match status" value="1"/>
</dbReference>
<dbReference type="GO" id="GO:0006508">
    <property type="term" value="P:proteolysis"/>
    <property type="evidence" value="ECO:0007669"/>
    <property type="project" value="UniProtKB-KW"/>
</dbReference>
<gene>
    <name evidence="12" type="ORF">FBUS_03879</name>
</gene>
<dbReference type="Proteomes" id="UP000728185">
    <property type="component" value="Unassembled WGS sequence"/>
</dbReference>
<evidence type="ECO:0000256" key="8">
    <source>
        <dbReference type="PROSITE-ProRule" id="PRU01211"/>
    </source>
</evidence>
<feature type="active site" evidence="8">
    <location>
        <position position="141"/>
    </location>
</feature>
<dbReference type="InterPro" id="IPR006026">
    <property type="entry name" value="Peptidase_Metallo"/>
</dbReference>
<evidence type="ECO:0000256" key="7">
    <source>
        <dbReference type="PROSITE-ProRule" id="PRU01005"/>
    </source>
</evidence>
<dbReference type="OrthoDB" id="291007at2759"/>
<dbReference type="SMART" id="SM00254">
    <property type="entry name" value="ShKT"/>
    <property type="match status" value="7"/>
</dbReference>
<feature type="binding site" evidence="8">
    <location>
        <position position="150"/>
    </location>
    <ligand>
        <name>Zn(2+)</name>
        <dbReference type="ChEBI" id="CHEBI:29105"/>
        <note>catalytic</note>
    </ligand>
</feature>
<organism evidence="12 13">
    <name type="scientific">Fasciolopsis buskii</name>
    <dbReference type="NCBI Taxonomy" id="27845"/>
    <lineage>
        <taxon>Eukaryota</taxon>
        <taxon>Metazoa</taxon>
        <taxon>Spiralia</taxon>
        <taxon>Lophotrochozoa</taxon>
        <taxon>Platyhelminthes</taxon>
        <taxon>Trematoda</taxon>
        <taxon>Digenea</taxon>
        <taxon>Plagiorchiida</taxon>
        <taxon>Echinostomata</taxon>
        <taxon>Echinostomatoidea</taxon>
        <taxon>Fasciolidae</taxon>
        <taxon>Fasciolopsis</taxon>
    </lineage>
</organism>
<dbReference type="InterPro" id="IPR024079">
    <property type="entry name" value="MetalloPept_cat_dom_sf"/>
</dbReference>
<evidence type="ECO:0000256" key="9">
    <source>
        <dbReference type="RuleBase" id="RU361183"/>
    </source>
</evidence>
<dbReference type="GO" id="GO:0008270">
    <property type="term" value="F:zinc ion binding"/>
    <property type="evidence" value="ECO:0007669"/>
    <property type="project" value="UniProtKB-UniRule"/>
</dbReference>
<dbReference type="PANTHER" id="PTHR10127:SF780">
    <property type="entry name" value="METALLOENDOPEPTIDASE"/>
    <property type="match status" value="1"/>
</dbReference>
<evidence type="ECO:0000313" key="12">
    <source>
        <dbReference type="EMBL" id="KAA0187163.1"/>
    </source>
</evidence>
<dbReference type="Gene3D" id="3.40.390.10">
    <property type="entry name" value="Collagenase (Catalytic Domain)"/>
    <property type="match status" value="1"/>
</dbReference>
<feature type="disulfide bond" evidence="7">
    <location>
        <begin position="501"/>
        <end position="535"/>
    </location>
</feature>
<comment type="cofactor">
    <cofactor evidence="8 9">
        <name>Zn(2+)</name>
        <dbReference type="ChEBI" id="CHEBI:29105"/>
    </cofactor>
    <text evidence="8 9">Binds 1 zinc ion per subunit.</text>
</comment>
<feature type="signal peptide" evidence="9">
    <location>
        <begin position="1"/>
        <end position="19"/>
    </location>
</feature>
<keyword evidence="9" id="KW-0732">Signal</keyword>
<evidence type="ECO:0000256" key="4">
    <source>
        <dbReference type="ARBA" id="ARBA00022801"/>
    </source>
</evidence>
<dbReference type="InterPro" id="IPR003582">
    <property type="entry name" value="ShKT_dom"/>
</dbReference>
<comment type="caution">
    <text evidence="7">Lacks conserved residue(s) required for the propagation of feature annotation.</text>
</comment>
<keyword evidence="13" id="KW-1185">Reference proteome</keyword>
<feature type="domain" description="ShKT" evidence="10">
    <location>
        <begin position="447"/>
        <end position="480"/>
    </location>
</feature>
<feature type="binding site" evidence="8">
    <location>
        <position position="140"/>
    </location>
    <ligand>
        <name>Zn(2+)</name>
        <dbReference type="ChEBI" id="CHEBI:29105"/>
        <note>catalytic</note>
    </ligand>
</feature>
<dbReference type="PROSITE" id="PS51864">
    <property type="entry name" value="ASTACIN"/>
    <property type="match status" value="1"/>
</dbReference>
<dbReference type="PANTHER" id="PTHR10127">
    <property type="entry name" value="DISCOIDIN, CUB, EGF, LAMININ , AND ZINC METALLOPROTEASE DOMAIN CONTAINING"/>
    <property type="match status" value="1"/>
</dbReference>
<evidence type="ECO:0000256" key="5">
    <source>
        <dbReference type="ARBA" id="ARBA00022833"/>
    </source>
</evidence>
<keyword evidence="6 8" id="KW-0482">Metalloprotease</keyword>
<sequence length="688" mass="78771">MKHLVILAWLGLWLVLVLSDLEPTEIRRGKRSLSFTSLKTWPGAKVPYLIGIGRNTTEDDTWWFSDLDVKLIMKAIQTVEEETCVRFLDASRNTSLLNGSYIEFVGPNGKDCHAQLGIVNDGRHEVILSPLCRSFGQILHELTHALGLMHELMRPDRDDYIILHEENILPGYLEEFRRLMPHQAKTWNTPFDFQSVTLYDPFTFSANSKPVWEPQKPLDNTPLFSLLEKDLSFDDAAAINSLYQCGAHCSKRRVPCRPDEYLTKICRCESRESYAFRRCKDDRTHRAYCSQAIEHNKCYDDTRLAVPFCRKTCGRCFRSGIFGRIAPPQKICRDLDPEHCPNYVKEGFCYFDAWTQLNCQKSCNLCPPFGIAKRQVNNLDVRSYLEDYREGKCLNRYDDLKCQIFSDRGDCKTNPTFMSAFCALACNNCGNKTMGDLRYLRLNTAPCRNYIDDDRCDSLAKEGKCHGTTKKQCLASCNQCGNSYWEKRAKIQPTRKTTKQCVDTSPFCPRLVELGDCKYKKELMERICPKSCKTCVANCRDLDPSVVCTDVVRRGYCQRSDSFGERCARSCGFCSTKKEYPNMNNSNRNSRQIIEHSSTRKKPTLSYSVIQNTPRIARPLTAVKNIRNNRFVMSVQPPQTVSAVITNDGLCRDTRPTNMCRSWARSGYCVHSHVSNLCKSTCTACKTT</sequence>
<feature type="domain" description="ShKT" evidence="10">
    <location>
        <begin position="651"/>
        <end position="685"/>
    </location>
</feature>
<feature type="domain" description="Peptidase M12A" evidence="11">
    <location>
        <begin position="31"/>
        <end position="246"/>
    </location>
</feature>
<feature type="disulfide bond" evidence="7">
    <location>
        <begin position="669"/>
        <end position="682"/>
    </location>
</feature>
<dbReference type="GO" id="GO:0004222">
    <property type="term" value="F:metalloendopeptidase activity"/>
    <property type="evidence" value="ECO:0007669"/>
    <property type="project" value="UniProtKB-UniRule"/>
</dbReference>
<feature type="binding site" evidence="8">
    <location>
        <position position="144"/>
    </location>
    <ligand>
        <name>Zn(2+)</name>
        <dbReference type="ChEBI" id="CHEBI:29105"/>
        <note>catalytic</note>
    </ligand>
</feature>
<keyword evidence="5 8" id="KW-0862">Zinc</keyword>
<evidence type="ECO:0000259" key="10">
    <source>
        <dbReference type="PROSITE" id="PS51670"/>
    </source>
</evidence>
<evidence type="ECO:0000256" key="3">
    <source>
        <dbReference type="ARBA" id="ARBA00022723"/>
    </source>
</evidence>
<dbReference type="EMBL" id="LUCM01009318">
    <property type="protein sequence ID" value="KAA0187163.1"/>
    <property type="molecule type" value="Genomic_DNA"/>
</dbReference>
<keyword evidence="3 8" id="KW-0479">Metal-binding</keyword>
<reference evidence="12" key="1">
    <citation type="submission" date="2019-05" db="EMBL/GenBank/DDBJ databases">
        <title>Annotation for the trematode Fasciolopsis buski.</title>
        <authorList>
            <person name="Choi Y.-J."/>
        </authorList>
    </citation>
    <scope>NUCLEOTIDE SEQUENCE</scope>
    <source>
        <strain evidence="12">HT</strain>
        <tissue evidence="12">Whole worm</tissue>
    </source>
</reference>
<dbReference type="Pfam" id="PF01549">
    <property type="entry name" value="ShK"/>
    <property type="match status" value="5"/>
</dbReference>
<feature type="disulfide bond" evidence="7">
    <location>
        <begin position="332"/>
        <end position="366"/>
    </location>
</feature>
<name>A0A8E0RR74_9TREM</name>
<dbReference type="Pfam" id="PF01400">
    <property type="entry name" value="Astacin"/>
    <property type="match status" value="1"/>
</dbReference>
<dbReference type="PROSITE" id="PS51670">
    <property type="entry name" value="SHKT"/>
    <property type="match status" value="5"/>
</dbReference>
<evidence type="ECO:0000256" key="1">
    <source>
        <dbReference type="ARBA" id="ARBA00002657"/>
    </source>
</evidence>
<comment type="caution">
    <text evidence="12">The sequence shown here is derived from an EMBL/GenBank/DDBJ whole genome shotgun (WGS) entry which is preliminary data.</text>
</comment>
<protein>
    <recommendedName>
        <fullName evidence="9">Metalloendopeptidase</fullName>
        <ecNumber evidence="9">3.4.24.-</ecNumber>
    </recommendedName>
</protein>
<evidence type="ECO:0000313" key="13">
    <source>
        <dbReference type="Proteomes" id="UP000728185"/>
    </source>
</evidence>
<proteinExistence type="predicted"/>
<feature type="domain" description="ShKT" evidence="10">
    <location>
        <begin position="501"/>
        <end position="535"/>
    </location>
</feature>
<evidence type="ECO:0000256" key="2">
    <source>
        <dbReference type="ARBA" id="ARBA00022670"/>
    </source>
</evidence>
<evidence type="ECO:0000256" key="6">
    <source>
        <dbReference type="ARBA" id="ARBA00023049"/>
    </source>
</evidence>
<evidence type="ECO:0000259" key="11">
    <source>
        <dbReference type="PROSITE" id="PS51864"/>
    </source>
</evidence>